<accession>A0ACC1TX02</accession>
<evidence type="ECO:0000313" key="1">
    <source>
        <dbReference type="EMBL" id="KAJ3808881.1"/>
    </source>
</evidence>
<name>A0ACC1TX02_9AGAR</name>
<sequence length="505" mass="55895">MVSESCGNPSVEVEAIMSRRPKYDKSKICIKCKVNNGAIVVRHAVYCKECFPALLSSKVKRILEPHINPKPELSRKKSLKASGNLLVGFSGGLGSTTLLDLISRIYLSNRMEIKEEGVAKPRGGKGHPRNEPVWKKVTVCYVEIAAGFPEMIDRTETIQQLVQEKFEALDFIPLRIENAFDPTWWDRVGGKPTSGMNADLINDDLFVSTVFDSLASEPVQKLRSYISALPTHTAIDSTIHTLIRILLLYTARSTQSSHLLLGTNLTSLSINLISSIAQGGGFSVREEAQEEWKSDSMETVRLIRPLQEITMKECSMWAWWNNLRVLGKQRHPGVKQGIGALTKDFIVGLERDYPSTVSTIARTCAKLAPRVEASGLCILCERRGHSSPLQPGIQEWESRISIRATAPSPPSHFSDSSSLLQSLTPYLCYSCHTTLMSRSSKGVSGNITNTSLPFPVWASARLHDSLSDAAISVQLDVKQADDEIWLTRKVDSNEMKAAIGEFLLV</sequence>
<keyword evidence="2" id="KW-1185">Reference proteome</keyword>
<comment type="caution">
    <text evidence="1">The sequence shown here is derived from an EMBL/GenBank/DDBJ whole genome shotgun (WGS) entry which is preliminary data.</text>
</comment>
<organism evidence="1 2">
    <name type="scientific">Lentinula aff. lateritia</name>
    <dbReference type="NCBI Taxonomy" id="2804960"/>
    <lineage>
        <taxon>Eukaryota</taxon>
        <taxon>Fungi</taxon>
        <taxon>Dikarya</taxon>
        <taxon>Basidiomycota</taxon>
        <taxon>Agaricomycotina</taxon>
        <taxon>Agaricomycetes</taxon>
        <taxon>Agaricomycetidae</taxon>
        <taxon>Agaricales</taxon>
        <taxon>Marasmiineae</taxon>
        <taxon>Omphalotaceae</taxon>
        <taxon>Lentinula</taxon>
    </lineage>
</organism>
<proteinExistence type="predicted"/>
<protein>
    <submittedName>
        <fullName evidence="1">Uncharacterized protein</fullName>
    </submittedName>
</protein>
<dbReference type="EMBL" id="MU795192">
    <property type="protein sequence ID" value="KAJ3808881.1"/>
    <property type="molecule type" value="Genomic_DNA"/>
</dbReference>
<reference evidence="1" key="1">
    <citation type="submission" date="2022-09" db="EMBL/GenBank/DDBJ databases">
        <title>A Global Phylogenomic Analysis of the Shiitake Genus Lentinula.</title>
        <authorList>
            <consortium name="DOE Joint Genome Institute"/>
            <person name="Sierra-Patev S."/>
            <person name="Min B."/>
            <person name="Naranjo-Ortiz M."/>
            <person name="Looney B."/>
            <person name="Konkel Z."/>
            <person name="Slot J.C."/>
            <person name="Sakamoto Y."/>
            <person name="Steenwyk J.L."/>
            <person name="Rokas A."/>
            <person name="Carro J."/>
            <person name="Camarero S."/>
            <person name="Ferreira P."/>
            <person name="Molpeceres G."/>
            <person name="Ruiz-Duenas F.J."/>
            <person name="Serrano A."/>
            <person name="Henrissat B."/>
            <person name="Drula E."/>
            <person name="Hughes K.W."/>
            <person name="Mata J.L."/>
            <person name="Ishikawa N.K."/>
            <person name="Vargas-Isla R."/>
            <person name="Ushijima S."/>
            <person name="Smith C.A."/>
            <person name="Ahrendt S."/>
            <person name="Andreopoulos W."/>
            <person name="He G."/>
            <person name="Labutti K."/>
            <person name="Lipzen A."/>
            <person name="Ng V."/>
            <person name="Riley R."/>
            <person name="Sandor L."/>
            <person name="Barry K."/>
            <person name="Martinez A.T."/>
            <person name="Xiao Y."/>
            <person name="Gibbons J.G."/>
            <person name="Terashima K."/>
            <person name="Grigoriev I.V."/>
            <person name="Hibbett D.S."/>
        </authorList>
    </citation>
    <scope>NUCLEOTIDE SEQUENCE</scope>
    <source>
        <strain evidence="1">TMI1499</strain>
    </source>
</reference>
<gene>
    <name evidence="1" type="ORF">F5876DRAFT_45113</name>
</gene>
<dbReference type="Proteomes" id="UP001163835">
    <property type="component" value="Unassembled WGS sequence"/>
</dbReference>
<evidence type="ECO:0000313" key="2">
    <source>
        <dbReference type="Proteomes" id="UP001163835"/>
    </source>
</evidence>